<dbReference type="EMBL" id="KB311784">
    <property type="protein sequence ID" value="ELT88601.1"/>
    <property type="molecule type" value="Genomic_DNA"/>
</dbReference>
<sequence length="132" mass="14762">MSHTIDFNDLISKRKKIDEKGHSMSTTCLQKDFEAVWEGEKKTAKENTCMVIAKQGLTERPLGVPLRMNNSVQPTIFLLRHGSLPCLEAEVAAPCSTQSSSVYWRTAESLVSDPVVVKINDQNHALQNHKIL</sequence>
<name>R7TBX9_CAPTE</name>
<reference evidence="2" key="3">
    <citation type="submission" date="2015-06" db="UniProtKB">
        <authorList>
            <consortium name="EnsemblMetazoa"/>
        </authorList>
    </citation>
    <scope>IDENTIFICATION</scope>
</reference>
<organism evidence="1">
    <name type="scientific">Capitella teleta</name>
    <name type="common">Polychaete worm</name>
    <dbReference type="NCBI Taxonomy" id="283909"/>
    <lineage>
        <taxon>Eukaryota</taxon>
        <taxon>Metazoa</taxon>
        <taxon>Spiralia</taxon>
        <taxon>Lophotrochozoa</taxon>
        <taxon>Annelida</taxon>
        <taxon>Polychaeta</taxon>
        <taxon>Sedentaria</taxon>
        <taxon>Scolecida</taxon>
        <taxon>Capitellidae</taxon>
        <taxon>Capitella</taxon>
    </lineage>
</organism>
<evidence type="ECO:0000313" key="2">
    <source>
        <dbReference type="EnsemblMetazoa" id="CapteP196556"/>
    </source>
</evidence>
<dbReference type="HOGENOM" id="CLU_1919068_0_0_1"/>
<dbReference type="EMBL" id="AMQN01015315">
    <property type="status" value="NOT_ANNOTATED_CDS"/>
    <property type="molecule type" value="Genomic_DNA"/>
</dbReference>
<protein>
    <submittedName>
        <fullName evidence="1 2">Uncharacterized protein</fullName>
    </submittedName>
</protein>
<dbReference type="EMBL" id="AMQN01015316">
    <property type="status" value="NOT_ANNOTATED_CDS"/>
    <property type="molecule type" value="Genomic_DNA"/>
</dbReference>
<accession>R7TBX9</accession>
<reference evidence="3" key="1">
    <citation type="submission" date="2012-12" db="EMBL/GenBank/DDBJ databases">
        <authorList>
            <person name="Hellsten U."/>
            <person name="Grimwood J."/>
            <person name="Chapman J.A."/>
            <person name="Shapiro H."/>
            <person name="Aerts A."/>
            <person name="Otillar R.P."/>
            <person name="Terry A.Y."/>
            <person name="Boore J.L."/>
            <person name="Simakov O."/>
            <person name="Marletaz F."/>
            <person name="Cho S.-J."/>
            <person name="Edsinger-Gonzales E."/>
            <person name="Havlak P."/>
            <person name="Kuo D.-H."/>
            <person name="Larsson T."/>
            <person name="Lv J."/>
            <person name="Arendt D."/>
            <person name="Savage R."/>
            <person name="Osoegawa K."/>
            <person name="de Jong P."/>
            <person name="Lindberg D.R."/>
            <person name="Seaver E.C."/>
            <person name="Weisblat D.A."/>
            <person name="Putnam N.H."/>
            <person name="Grigoriev I.V."/>
            <person name="Rokhsar D.S."/>
        </authorList>
    </citation>
    <scope>NUCLEOTIDE SEQUENCE</scope>
    <source>
        <strain evidence="3">I ESC-2004</strain>
    </source>
</reference>
<evidence type="ECO:0000313" key="1">
    <source>
        <dbReference type="EMBL" id="ELT88601.1"/>
    </source>
</evidence>
<dbReference type="EnsemblMetazoa" id="CapteT196556">
    <property type="protein sequence ID" value="CapteP196556"/>
    <property type="gene ID" value="CapteG196556"/>
</dbReference>
<evidence type="ECO:0000313" key="3">
    <source>
        <dbReference type="Proteomes" id="UP000014760"/>
    </source>
</evidence>
<proteinExistence type="predicted"/>
<gene>
    <name evidence="1" type="ORF">CAPTEDRAFT_196556</name>
</gene>
<reference evidence="1 3" key="2">
    <citation type="journal article" date="2013" name="Nature">
        <title>Insights into bilaterian evolution from three spiralian genomes.</title>
        <authorList>
            <person name="Simakov O."/>
            <person name="Marletaz F."/>
            <person name="Cho S.J."/>
            <person name="Edsinger-Gonzales E."/>
            <person name="Havlak P."/>
            <person name="Hellsten U."/>
            <person name="Kuo D.H."/>
            <person name="Larsson T."/>
            <person name="Lv J."/>
            <person name="Arendt D."/>
            <person name="Savage R."/>
            <person name="Osoegawa K."/>
            <person name="de Jong P."/>
            <person name="Grimwood J."/>
            <person name="Chapman J.A."/>
            <person name="Shapiro H."/>
            <person name="Aerts A."/>
            <person name="Otillar R.P."/>
            <person name="Terry A.Y."/>
            <person name="Boore J.L."/>
            <person name="Grigoriev I.V."/>
            <person name="Lindberg D.R."/>
            <person name="Seaver E.C."/>
            <person name="Weisblat D.A."/>
            <person name="Putnam N.H."/>
            <person name="Rokhsar D.S."/>
        </authorList>
    </citation>
    <scope>NUCLEOTIDE SEQUENCE</scope>
    <source>
        <strain evidence="1 3">I ESC-2004</strain>
    </source>
</reference>
<dbReference type="Proteomes" id="UP000014760">
    <property type="component" value="Unassembled WGS sequence"/>
</dbReference>
<keyword evidence="3" id="KW-1185">Reference proteome</keyword>
<dbReference type="AlphaFoldDB" id="R7TBX9"/>